<feature type="compositionally biased region" description="Polar residues" evidence="1">
    <location>
        <begin position="1"/>
        <end position="21"/>
    </location>
</feature>
<feature type="region of interest" description="Disordered" evidence="1">
    <location>
        <begin position="1"/>
        <end position="29"/>
    </location>
</feature>
<sequence length="100" mass="10954">KTRVQEASSGLINHHSISSPSGDRLKPPPSCVNFDKKRIKLKPDVAVTGVAAKKSEDAPITIISPKTKEESPKNLKRAEQEAPNQESTTPKKKFVPISWP</sequence>
<feature type="compositionally biased region" description="Basic and acidic residues" evidence="1">
    <location>
        <begin position="66"/>
        <end position="80"/>
    </location>
</feature>
<proteinExistence type="predicted"/>
<dbReference type="AlphaFoldDB" id="A0AAV4G4I7"/>
<evidence type="ECO:0008006" key="4">
    <source>
        <dbReference type="Google" id="ProtNLM"/>
    </source>
</evidence>
<dbReference type="EMBL" id="BMAT01011829">
    <property type="protein sequence ID" value="GFR79915.1"/>
    <property type="molecule type" value="Genomic_DNA"/>
</dbReference>
<keyword evidence="3" id="KW-1185">Reference proteome</keyword>
<evidence type="ECO:0000313" key="2">
    <source>
        <dbReference type="EMBL" id="GFR79915.1"/>
    </source>
</evidence>
<comment type="caution">
    <text evidence="2">The sequence shown here is derived from an EMBL/GenBank/DDBJ whole genome shotgun (WGS) entry which is preliminary data.</text>
</comment>
<accession>A0AAV4G4I7</accession>
<protein>
    <recommendedName>
        <fullName evidence="4">Ashwin</fullName>
    </recommendedName>
</protein>
<organism evidence="2 3">
    <name type="scientific">Elysia marginata</name>
    <dbReference type="NCBI Taxonomy" id="1093978"/>
    <lineage>
        <taxon>Eukaryota</taxon>
        <taxon>Metazoa</taxon>
        <taxon>Spiralia</taxon>
        <taxon>Lophotrochozoa</taxon>
        <taxon>Mollusca</taxon>
        <taxon>Gastropoda</taxon>
        <taxon>Heterobranchia</taxon>
        <taxon>Euthyneura</taxon>
        <taxon>Panpulmonata</taxon>
        <taxon>Sacoglossa</taxon>
        <taxon>Placobranchoidea</taxon>
        <taxon>Plakobranchidae</taxon>
        <taxon>Elysia</taxon>
    </lineage>
</organism>
<dbReference type="Proteomes" id="UP000762676">
    <property type="component" value="Unassembled WGS sequence"/>
</dbReference>
<name>A0AAV4G4I7_9GAST</name>
<feature type="region of interest" description="Disordered" evidence="1">
    <location>
        <begin position="61"/>
        <end position="100"/>
    </location>
</feature>
<reference evidence="2 3" key="1">
    <citation type="journal article" date="2021" name="Elife">
        <title>Chloroplast acquisition without the gene transfer in kleptoplastic sea slugs, Plakobranchus ocellatus.</title>
        <authorList>
            <person name="Maeda T."/>
            <person name="Takahashi S."/>
            <person name="Yoshida T."/>
            <person name="Shimamura S."/>
            <person name="Takaki Y."/>
            <person name="Nagai Y."/>
            <person name="Toyoda A."/>
            <person name="Suzuki Y."/>
            <person name="Arimoto A."/>
            <person name="Ishii H."/>
            <person name="Satoh N."/>
            <person name="Nishiyama T."/>
            <person name="Hasebe M."/>
            <person name="Maruyama T."/>
            <person name="Minagawa J."/>
            <person name="Obokata J."/>
            <person name="Shigenobu S."/>
        </authorList>
    </citation>
    <scope>NUCLEOTIDE SEQUENCE [LARGE SCALE GENOMIC DNA]</scope>
</reference>
<feature type="non-terminal residue" evidence="2">
    <location>
        <position position="1"/>
    </location>
</feature>
<evidence type="ECO:0000313" key="3">
    <source>
        <dbReference type="Proteomes" id="UP000762676"/>
    </source>
</evidence>
<evidence type="ECO:0000256" key="1">
    <source>
        <dbReference type="SAM" id="MobiDB-lite"/>
    </source>
</evidence>
<gene>
    <name evidence="2" type="ORF">ElyMa_005886900</name>
</gene>